<evidence type="ECO:0000256" key="2">
    <source>
        <dbReference type="SAM" id="SignalP"/>
    </source>
</evidence>
<keyword evidence="2" id="KW-0732">Signal</keyword>
<feature type="region of interest" description="Disordered" evidence="1">
    <location>
        <begin position="182"/>
        <end position="214"/>
    </location>
</feature>
<organism evidence="3 4">
    <name type="scientific">Bradyrhizobium jicamae</name>
    <dbReference type="NCBI Taxonomy" id="280332"/>
    <lineage>
        <taxon>Bacteria</taxon>
        <taxon>Pseudomonadati</taxon>
        <taxon>Pseudomonadota</taxon>
        <taxon>Alphaproteobacteria</taxon>
        <taxon>Hyphomicrobiales</taxon>
        <taxon>Nitrobacteraceae</taxon>
        <taxon>Bradyrhizobium</taxon>
    </lineage>
</organism>
<protein>
    <submittedName>
        <fullName evidence="3">General secretion pathway protein GspN</fullName>
    </submittedName>
</protein>
<accession>A0ABS5FVT8</accession>
<sequence length="214" mass="22282">MRRLTMGIMVLALCPDGAMALTFSDAPSDDAIEIVSPAALAVPDHSVAPYEAVKPRATAVPGEAQTPSGNPLWATTLTALSGTRERPIFSASRRPPVPAIATAPVPKPAPALKPKEPETPQFTLVGTVAAGGESFGIFLDPSTKAAFRLRAGDYYQGWMLASIQGRAAILQNDQQSVTLAMPQPGAAPQANGVAPAPSNKVVSAMAPPRRERSH</sequence>
<keyword evidence="4" id="KW-1185">Reference proteome</keyword>
<evidence type="ECO:0000313" key="3">
    <source>
        <dbReference type="EMBL" id="MBR0800386.1"/>
    </source>
</evidence>
<comment type="caution">
    <text evidence="3">The sequence shown here is derived from an EMBL/GenBank/DDBJ whole genome shotgun (WGS) entry which is preliminary data.</text>
</comment>
<dbReference type="RefSeq" id="WP_212494791.1">
    <property type="nucleotide sequence ID" value="NZ_JAFCJH010000053.1"/>
</dbReference>
<dbReference type="EMBL" id="JAFCJH010000053">
    <property type="protein sequence ID" value="MBR0800386.1"/>
    <property type="molecule type" value="Genomic_DNA"/>
</dbReference>
<reference evidence="4" key="1">
    <citation type="journal article" date="2021" name="ISME J.">
        <title>Evolutionary origin and ecological implication of a unique nif island in free-living Bradyrhizobium lineages.</title>
        <authorList>
            <person name="Tao J."/>
        </authorList>
    </citation>
    <scope>NUCLEOTIDE SEQUENCE [LARGE SCALE GENOMIC DNA]</scope>
    <source>
        <strain evidence="4">SZCCT0434</strain>
    </source>
</reference>
<gene>
    <name evidence="3" type="ORF">JQ615_33955</name>
</gene>
<name>A0ABS5FVT8_9BRAD</name>
<evidence type="ECO:0000313" key="4">
    <source>
        <dbReference type="Proteomes" id="UP001315278"/>
    </source>
</evidence>
<feature type="signal peptide" evidence="2">
    <location>
        <begin position="1"/>
        <end position="20"/>
    </location>
</feature>
<proteinExistence type="predicted"/>
<evidence type="ECO:0000256" key="1">
    <source>
        <dbReference type="SAM" id="MobiDB-lite"/>
    </source>
</evidence>
<feature type="chain" id="PRO_5046307539" evidence="2">
    <location>
        <begin position="21"/>
        <end position="214"/>
    </location>
</feature>
<dbReference type="Proteomes" id="UP001315278">
    <property type="component" value="Unassembled WGS sequence"/>
</dbReference>